<gene>
    <name evidence="1" type="ORF">DSO57_1014420</name>
</gene>
<comment type="caution">
    <text evidence="1">The sequence shown here is derived from an EMBL/GenBank/DDBJ whole genome shotgun (WGS) entry which is preliminary data.</text>
</comment>
<dbReference type="Proteomes" id="UP001165960">
    <property type="component" value="Unassembled WGS sequence"/>
</dbReference>
<evidence type="ECO:0000313" key="2">
    <source>
        <dbReference type="Proteomes" id="UP001165960"/>
    </source>
</evidence>
<sequence length="79" mass="8992">MSATLELLSYEDSGSQQSMTLVGNLVLCGSKSVYYPCLHHMTEYLEWLLIMMRQDTRRVRSTGKSTMGVYPTRNCVPIL</sequence>
<organism evidence="1 2">
    <name type="scientific">Entomophthora muscae</name>
    <dbReference type="NCBI Taxonomy" id="34485"/>
    <lineage>
        <taxon>Eukaryota</taxon>
        <taxon>Fungi</taxon>
        <taxon>Fungi incertae sedis</taxon>
        <taxon>Zoopagomycota</taxon>
        <taxon>Entomophthoromycotina</taxon>
        <taxon>Entomophthoromycetes</taxon>
        <taxon>Entomophthorales</taxon>
        <taxon>Entomophthoraceae</taxon>
        <taxon>Entomophthora</taxon>
    </lineage>
</organism>
<evidence type="ECO:0000313" key="1">
    <source>
        <dbReference type="EMBL" id="KAJ9089285.1"/>
    </source>
</evidence>
<accession>A0ACC2UQY6</accession>
<proteinExistence type="predicted"/>
<name>A0ACC2UQY6_9FUNG</name>
<protein>
    <submittedName>
        <fullName evidence="1">Uncharacterized protein</fullName>
    </submittedName>
</protein>
<dbReference type="EMBL" id="QTSX02000055">
    <property type="protein sequence ID" value="KAJ9089285.1"/>
    <property type="molecule type" value="Genomic_DNA"/>
</dbReference>
<reference evidence="1" key="1">
    <citation type="submission" date="2022-04" db="EMBL/GenBank/DDBJ databases">
        <title>Genome of the entomopathogenic fungus Entomophthora muscae.</title>
        <authorList>
            <person name="Elya C."/>
            <person name="Lovett B.R."/>
            <person name="Lee E."/>
            <person name="Macias A.M."/>
            <person name="Hajek A.E."/>
            <person name="De Bivort B.L."/>
            <person name="Kasson M.T."/>
            <person name="De Fine Licht H.H."/>
            <person name="Stajich J.E."/>
        </authorList>
    </citation>
    <scope>NUCLEOTIDE SEQUENCE</scope>
    <source>
        <strain evidence="1">Berkeley</strain>
    </source>
</reference>
<keyword evidence="2" id="KW-1185">Reference proteome</keyword>